<dbReference type="GO" id="GO:0005634">
    <property type="term" value="C:nucleus"/>
    <property type="evidence" value="ECO:0007669"/>
    <property type="project" value="UniProtKB-SubCell"/>
</dbReference>
<dbReference type="InterPro" id="IPR052035">
    <property type="entry name" value="ZnF_BED_domain_contain"/>
</dbReference>
<reference evidence="7 8" key="1">
    <citation type="journal article" date="2016" name="Mol. Biol. Evol.">
        <title>Comparative Genomics of Early-Diverging Mushroom-Forming Fungi Provides Insights into the Origins of Lignocellulose Decay Capabilities.</title>
        <authorList>
            <person name="Nagy L.G."/>
            <person name="Riley R."/>
            <person name="Tritt A."/>
            <person name="Adam C."/>
            <person name="Daum C."/>
            <person name="Floudas D."/>
            <person name="Sun H."/>
            <person name="Yadav J.S."/>
            <person name="Pangilinan J."/>
            <person name="Larsson K.H."/>
            <person name="Matsuura K."/>
            <person name="Barry K."/>
            <person name="Labutti K."/>
            <person name="Kuo R."/>
            <person name="Ohm R.A."/>
            <person name="Bhattacharya S.S."/>
            <person name="Shirouzu T."/>
            <person name="Yoshinaga Y."/>
            <person name="Martin F.M."/>
            <person name="Grigoriev I.V."/>
            <person name="Hibbett D.S."/>
        </authorList>
    </citation>
    <scope>NUCLEOTIDE SEQUENCE [LARGE SCALE GENOMIC DNA]</scope>
    <source>
        <strain evidence="7 8">HHB9708</strain>
    </source>
</reference>
<protein>
    <submittedName>
        <fullName evidence="7">Uncharacterized protein</fullName>
    </submittedName>
</protein>
<gene>
    <name evidence="7" type="ORF">SISNIDRAFT_481974</name>
</gene>
<dbReference type="GO" id="GO:0008270">
    <property type="term" value="F:zinc ion binding"/>
    <property type="evidence" value="ECO:0007669"/>
    <property type="project" value="UniProtKB-KW"/>
</dbReference>
<evidence type="ECO:0000256" key="3">
    <source>
        <dbReference type="ARBA" id="ARBA00022771"/>
    </source>
</evidence>
<comment type="subcellular location">
    <subcellularLocation>
        <location evidence="1">Nucleus</location>
    </subcellularLocation>
</comment>
<accession>A0A164YLE6</accession>
<evidence type="ECO:0000256" key="1">
    <source>
        <dbReference type="ARBA" id="ARBA00004123"/>
    </source>
</evidence>
<keyword evidence="4" id="KW-0862">Zinc</keyword>
<dbReference type="EMBL" id="KV419397">
    <property type="protein sequence ID" value="KZS97030.1"/>
    <property type="molecule type" value="Genomic_DNA"/>
</dbReference>
<dbReference type="PANTHER" id="PTHR46481:SF10">
    <property type="entry name" value="ZINC FINGER BED DOMAIN-CONTAINING PROTEIN 39"/>
    <property type="match status" value="1"/>
</dbReference>
<dbReference type="PANTHER" id="PTHR46481">
    <property type="entry name" value="ZINC FINGER BED DOMAIN-CONTAINING PROTEIN 4"/>
    <property type="match status" value="1"/>
</dbReference>
<name>A0A164YLE6_9AGAM</name>
<feature type="compositionally biased region" description="Low complexity" evidence="6">
    <location>
        <begin position="30"/>
        <end position="52"/>
    </location>
</feature>
<keyword evidence="3" id="KW-0863">Zinc-finger</keyword>
<dbReference type="OrthoDB" id="2794314at2759"/>
<evidence type="ECO:0000256" key="6">
    <source>
        <dbReference type="SAM" id="MobiDB-lite"/>
    </source>
</evidence>
<organism evidence="7 8">
    <name type="scientific">Sistotremastrum niveocremeum HHB9708</name>
    <dbReference type="NCBI Taxonomy" id="1314777"/>
    <lineage>
        <taxon>Eukaryota</taxon>
        <taxon>Fungi</taxon>
        <taxon>Dikarya</taxon>
        <taxon>Basidiomycota</taxon>
        <taxon>Agaricomycotina</taxon>
        <taxon>Agaricomycetes</taxon>
        <taxon>Sistotremastrales</taxon>
        <taxon>Sistotremastraceae</taxon>
        <taxon>Sertulicium</taxon>
        <taxon>Sertulicium niveocremeum</taxon>
    </lineage>
</organism>
<keyword evidence="5" id="KW-0539">Nucleus</keyword>
<evidence type="ECO:0000313" key="7">
    <source>
        <dbReference type="EMBL" id="KZS97030.1"/>
    </source>
</evidence>
<proteinExistence type="predicted"/>
<evidence type="ECO:0000313" key="8">
    <source>
        <dbReference type="Proteomes" id="UP000076722"/>
    </source>
</evidence>
<feature type="region of interest" description="Disordered" evidence="6">
    <location>
        <begin position="1"/>
        <end position="66"/>
    </location>
</feature>
<dbReference type="Proteomes" id="UP000076722">
    <property type="component" value="Unassembled WGS sequence"/>
</dbReference>
<keyword evidence="2" id="KW-0479">Metal-binding</keyword>
<keyword evidence="8" id="KW-1185">Reference proteome</keyword>
<feature type="compositionally biased region" description="Acidic residues" evidence="6">
    <location>
        <begin position="55"/>
        <end position="66"/>
    </location>
</feature>
<sequence length="243" mass="26494">MPRAKTNKVAGASSTLSTSTSKNGKSAQGSRSSAVPPSGTSSPGTSRAPTPSEDGAIDGDLDGEAADGYDTEQEALDLEARRAKWTSKNYDHYEAPTLARDATGTVIRNAYGAPMHEFICKTTQEAFHRPSTDTGTSNLLKHAQNCGTVSQMANLAKFLAGSTYSRERLRWLILVWIIRCNLPFSIVNSVFFQNIIFLFNPNAEIESHTTVGRDIERLFGLAQRKLIEMFGVSTNFRVCGHEV</sequence>
<evidence type="ECO:0000256" key="4">
    <source>
        <dbReference type="ARBA" id="ARBA00022833"/>
    </source>
</evidence>
<dbReference type="AlphaFoldDB" id="A0A164YLE6"/>
<evidence type="ECO:0000256" key="2">
    <source>
        <dbReference type="ARBA" id="ARBA00022723"/>
    </source>
</evidence>
<evidence type="ECO:0000256" key="5">
    <source>
        <dbReference type="ARBA" id="ARBA00023242"/>
    </source>
</evidence>